<evidence type="ECO:0000259" key="5">
    <source>
        <dbReference type="PROSITE" id="PS50850"/>
    </source>
</evidence>
<accession>A0A8J6QYU6</accession>
<evidence type="ECO:0000256" key="4">
    <source>
        <dbReference type="SAM" id="Phobius"/>
    </source>
</evidence>
<dbReference type="GO" id="GO:0022857">
    <property type="term" value="F:transmembrane transporter activity"/>
    <property type="evidence" value="ECO:0007669"/>
    <property type="project" value="InterPro"/>
</dbReference>
<comment type="caution">
    <text evidence="6">The sequence shown here is derived from an EMBL/GenBank/DDBJ whole genome shotgun (WGS) entry which is preliminary data.</text>
</comment>
<evidence type="ECO:0000313" key="6">
    <source>
        <dbReference type="EMBL" id="MBD1401538.1"/>
    </source>
</evidence>
<dbReference type="Gene3D" id="1.20.1250.20">
    <property type="entry name" value="MFS general substrate transporter like domains"/>
    <property type="match status" value="2"/>
</dbReference>
<protein>
    <submittedName>
        <fullName evidence="6">YbfB/YjiJ family MFS transporter</fullName>
    </submittedName>
</protein>
<dbReference type="Proteomes" id="UP000632828">
    <property type="component" value="Unassembled WGS sequence"/>
</dbReference>
<keyword evidence="7" id="KW-1185">Reference proteome</keyword>
<feature type="transmembrane region" description="Helical" evidence="4">
    <location>
        <begin position="143"/>
        <end position="161"/>
    </location>
</feature>
<proteinExistence type="predicted"/>
<dbReference type="RefSeq" id="WP_191157248.1">
    <property type="nucleotide sequence ID" value="NZ_JACWUN010000016.1"/>
</dbReference>
<dbReference type="Pfam" id="PF06779">
    <property type="entry name" value="MFS_4"/>
    <property type="match status" value="1"/>
</dbReference>
<feature type="transmembrane region" description="Helical" evidence="4">
    <location>
        <begin position="12"/>
        <end position="33"/>
    </location>
</feature>
<dbReference type="PANTHER" id="PTHR23537:SF1">
    <property type="entry name" value="SUGAR TRANSPORTER"/>
    <property type="match status" value="1"/>
</dbReference>
<evidence type="ECO:0000256" key="3">
    <source>
        <dbReference type="ARBA" id="ARBA00023136"/>
    </source>
</evidence>
<dbReference type="PROSITE" id="PS50850">
    <property type="entry name" value="MFS"/>
    <property type="match status" value="1"/>
</dbReference>
<feature type="transmembrane region" description="Helical" evidence="4">
    <location>
        <begin position="167"/>
        <end position="190"/>
    </location>
</feature>
<feature type="transmembrane region" description="Helical" evidence="4">
    <location>
        <begin position="301"/>
        <end position="321"/>
    </location>
</feature>
<dbReference type="InterPro" id="IPR020846">
    <property type="entry name" value="MFS_dom"/>
</dbReference>
<dbReference type="AlphaFoldDB" id="A0A8J6QYU6"/>
<feature type="domain" description="Major facilitator superfamily (MFS) profile" evidence="5">
    <location>
        <begin position="13"/>
        <end position="388"/>
    </location>
</feature>
<feature type="transmembrane region" description="Helical" evidence="4">
    <location>
        <begin position="363"/>
        <end position="383"/>
    </location>
</feature>
<evidence type="ECO:0000256" key="2">
    <source>
        <dbReference type="ARBA" id="ARBA00022989"/>
    </source>
</evidence>
<keyword evidence="2 4" id="KW-1133">Transmembrane helix</keyword>
<dbReference type="SUPFAM" id="SSF103473">
    <property type="entry name" value="MFS general substrate transporter"/>
    <property type="match status" value="1"/>
</dbReference>
<dbReference type="GO" id="GO:0005886">
    <property type="term" value="C:plasma membrane"/>
    <property type="evidence" value="ECO:0007669"/>
    <property type="project" value="TreeGrafter"/>
</dbReference>
<keyword evidence="1 4" id="KW-0812">Transmembrane</keyword>
<dbReference type="InterPro" id="IPR036259">
    <property type="entry name" value="MFS_trans_sf"/>
</dbReference>
<dbReference type="PANTHER" id="PTHR23537">
    <property type="match status" value="1"/>
</dbReference>
<feature type="transmembrane region" description="Helical" evidence="4">
    <location>
        <begin position="333"/>
        <end position="357"/>
    </location>
</feature>
<gene>
    <name evidence="6" type="ORF">ICT70_12780</name>
</gene>
<feature type="transmembrane region" description="Helical" evidence="4">
    <location>
        <begin position="111"/>
        <end position="131"/>
    </location>
</feature>
<name>A0A8J6QYU6_9BACT</name>
<organism evidence="6 7">
    <name type="scientific">Pelovirga terrestris</name>
    <dbReference type="NCBI Taxonomy" id="2771352"/>
    <lineage>
        <taxon>Bacteria</taxon>
        <taxon>Pseudomonadati</taxon>
        <taxon>Thermodesulfobacteriota</taxon>
        <taxon>Desulfuromonadia</taxon>
        <taxon>Geobacterales</taxon>
        <taxon>Geobacteraceae</taxon>
        <taxon>Pelovirga</taxon>
    </lineage>
</organism>
<feature type="transmembrane region" description="Helical" evidence="4">
    <location>
        <begin position="211"/>
        <end position="237"/>
    </location>
</feature>
<feature type="transmembrane region" description="Helical" evidence="4">
    <location>
        <begin position="85"/>
        <end position="105"/>
    </location>
</feature>
<sequence>MPDQKVHTPSAQLVLVGGILGLMVAMGIGRFAYTPILPLMQRDLGMSNTLAGWLAGLNYLGYLMGAILCSLTPRLLGIRLFTGSSLLLCILTTALMGLTVSAFWWGGLRLVSGITSAVLFVLISAEVGDVLRRQGLAHHIGTLYSGVGLGIALTGVLIPVLDHYWSWSGAWIGAGIAAALLATAGILLGHRQGVLVPPPAGSSPINNQRSSIYALATAYFFEGLGYVVSATFIVALITSTPGLSRLAPWSWVAVGLAAVPSTLIWPWLARRYGARSALIAAYALQAAGIMVSVFSTSVIGLLFAAASFGGTFMGIVALTLAEGQRRMPADSRWIAAFLTAAFGIGQVLGPIVAGRLADLRDDFALPLLLATACVGVSLIVTVLDSHFCGTPTHRQKGK</sequence>
<feature type="transmembrane region" description="Helical" evidence="4">
    <location>
        <begin position="249"/>
        <end position="269"/>
    </location>
</feature>
<evidence type="ECO:0000256" key="1">
    <source>
        <dbReference type="ARBA" id="ARBA00022692"/>
    </source>
</evidence>
<dbReference type="EMBL" id="JACWUN010000016">
    <property type="protein sequence ID" value="MBD1401538.1"/>
    <property type="molecule type" value="Genomic_DNA"/>
</dbReference>
<feature type="transmembrane region" description="Helical" evidence="4">
    <location>
        <begin position="276"/>
        <end position="295"/>
    </location>
</feature>
<reference evidence="6" key="1">
    <citation type="submission" date="2020-09" db="EMBL/GenBank/DDBJ databases">
        <title>Pelobacter alkaliphilus sp. nov., a novel anaerobic arsenate-reducing bacterium from terrestrial mud volcano.</title>
        <authorList>
            <person name="Khomyakova M.A."/>
            <person name="Merkel A.Y."/>
            <person name="Slobodkin A.I."/>
        </authorList>
    </citation>
    <scope>NUCLEOTIDE SEQUENCE</scope>
    <source>
        <strain evidence="6">M08fum</strain>
    </source>
</reference>
<evidence type="ECO:0000313" key="7">
    <source>
        <dbReference type="Proteomes" id="UP000632828"/>
    </source>
</evidence>
<dbReference type="InterPro" id="IPR010645">
    <property type="entry name" value="MFS_4"/>
</dbReference>
<feature type="transmembrane region" description="Helical" evidence="4">
    <location>
        <begin position="53"/>
        <end position="73"/>
    </location>
</feature>
<keyword evidence="3 4" id="KW-0472">Membrane</keyword>